<keyword evidence="6" id="KW-1185">Reference proteome</keyword>
<comment type="similarity">
    <text evidence="1 3">Belongs to the short-chain dehydrogenases/reductases (SDR) family.</text>
</comment>
<dbReference type="KEGG" id="mdx:BTO20_08605"/>
<dbReference type="SUPFAM" id="SSF51735">
    <property type="entry name" value="NAD(P)-binding Rossmann-fold domains"/>
    <property type="match status" value="1"/>
</dbReference>
<evidence type="ECO:0000256" key="1">
    <source>
        <dbReference type="ARBA" id="ARBA00006484"/>
    </source>
</evidence>
<dbReference type="EMBL" id="CP020809">
    <property type="protein sequence ID" value="ART68632.1"/>
    <property type="molecule type" value="Genomic_DNA"/>
</dbReference>
<keyword evidence="2" id="KW-0560">Oxidoreductase</keyword>
<dbReference type="FunFam" id="3.40.50.720:FF:000215">
    <property type="entry name" value="3-hydroxyacyl-CoA dehydrogenase type-2"/>
    <property type="match status" value="1"/>
</dbReference>
<evidence type="ECO:0000313" key="6">
    <source>
        <dbReference type="Proteomes" id="UP000195331"/>
    </source>
</evidence>
<proteinExistence type="inferred from homology"/>
<dbReference type="RefSeq" id="WP_087075030.1">
    <property type="nucleotide sequence ID" value="NZ_CP020809.1"/>
</dbReference>
<dbReference type="PRINTS" id="PR00081">
    <property type="entry name" value="GDHRDH"/>
</dbReference>
<dbReference type="SMART" id="SM00822">
    <property type="entry name" value="PKS_KR"/>
    <property type="match status" value="1"/>
</dbReference>
<dbReference type="Proteomes" id="UP000195331">
    <property type="component" value="Chromosome"/>
</dbReference>
<dbReference type="PANTHER" id="PTHR43658">
    <property type="entry name" value="SHORT-CHAIN DEHYDROGENASE/REDUCTASE"/>
    <property type="match status" value="1"/>
</dbReference>
<dbReference type="GO" id="GO:0016491">
    <property type="term" value="F:oxidoreductase activity"/>
    <property type="evidence" value="ECO:0007669"/>
    <property type="project" value="UniProtKB-KW"/>
</dbReference>
<evidence type="ECO:0000256" key="3">
    <source>
        <dbReference type="RuleBase" id="RU000363"/>
    </source>
</evidence>
<dbReference type="InterPro" id="IPR036291">
    <property type="entry name" value="NAD(P)-bd_dom_sf"/>
</dbReference>
<name>A0A1Y0C0G4_9MYCO</name>
<protein>
    <submittedName>
        <fullName evidence="5">3-hydroxyacyl-CoA dehydrogenase</fullName>
    </submittedName>
</protein>
<reference evidence="5 6" key="1">
    <citation type="submission" date="2017-04" db="EMBL/GenBank/DDBJ databases">
        <title>Whole Genome Sequence of 1,4-Dioxane Degrading Bacterium Mycobacterium dioxanotrophicus PH-06.</title>
        <authorList>
            <person name="He Y."/>
        </authorList>
    </citation>
    <scope>NUCLEOTIDE SEQUENCE [LARGE SCALE GENOMIC DNA]</scope>
    <source>
        <strain evidence="5 6">PH-06</strain>
    </source>
</reference>
<dbReference type="InterPro" id="IPR002347">
    <property type="entry name" value="SDR_fam"/>
</dbReference>
<dbReference type="AlphaFoldDB" id="A0A1Y0C0G4"/>
<evidence type="ECO:0000313" key="5">
    <source>
        <dbReference type="EMBL" id="ART68632.1"/>
    </source>
</evidence>
<organism evidence="5 6">
    <name type="scientific">Mycobacterium dioxanotrophicus</name>
    <dbReference type="NCBI Taxonomy" id="482462"/>
    <lineage>
        <taxon>Bacteria</taxon>
        <taxon>Bacillati</taxon>
        <taxon>Actinomycetota</taxon>
        <taxon>Actinomycetes</taxon>
        <taxon>Mycobacteriales</taxon>
        <taxon>Mycobacteriaceae</taxon>
        <taxon>Mycobacterium</taxon>
    </lineage>
</organism>
<accession>A0A1Y0C0G4</accession>
<dbReference type="Gene3D" id="3.40.50.720">
    <property type="entry name" value="NAD(P)-binding Rossmann-like Domain"/>
    <property type="match status" value="1"/>
</dbReference>
<dbReference type="PRINTS" id="PR00080">
    <property type="entry name" value="SDRFAMILY"/>
</dbReference>
<evidence type="ECO:0000259" key="4">
    <source>
        <dbReference type="SMART" id="SM00822"/>
    </source>
</evidence>
<dbReference type="InterPro" id="IPR057326">
    <property type="entry name" value="KR_dom"/>
</dbReference>
<dbReference type="Pfam" id="PF00106">
    <property type="entry name" value="adh_short"/>
    <property type="match status" value="1"/>
</dbReference>
<dbReference type="InterPro" id="IPR020904">
    <property type="entry name" value="Sc_DH/Rdtase_CS"/>
</dbReference>
<sequence length="250" mass="25958">MEIRDSVAVVTGGASGLGLATTKRLLDAGASVVVIDLKGGEVIAELGERARFVGTDVTDETGVSEALDVAESLGPVRINVNCAGIGNAIKTLSKNGAFPLDGFRKVVEVNLIGTFNVIRLSAERIAKTEPLGEERGVIVNTASVAAFDGQIGQAAYSASKGGVVGMTLPIARDLSRELIRVCTIAPGLFKTPLLGSLPEEAQKSLGAQVPHPARLGDPDEYGALAVHIIENPMLNGEVIRLDGAIRMAPR</sequence>
<dbReference type="CDD" id="cd05371">
    <property type="entry name" value="HSD10-like_SDR_c"/>
    <property type="match status" value="1"/>
</dbReference>
<feature type="domain" description="Ketoreductase" evidence="4">
    <location>
        <begin position="6"/>
        <end position="173"/>
    </location>
</feature>
<dbReference type="OrthoDB" id="9795647at2"/>
<dbReference type="PANTHER" id="PTHR43658:SF8">
    <property type="entry name" value="17-BETA-HYDROXYSTEROID DEHYDROGENASE 14-RELATED"/>
    <property type="match status" value="1"/>
</dbReference>
<dbReference type="PROSITE" id="PS00061">
    <property type="entry name" value="ADH_SHORT"/>
    <property type="match status" value="1"/>
</dbReference>
<gene>
    <name evidence="5" type="ORF">BTO20_08605</name>
</gene>
<evidence type="ECO:0000256" key="2">
    <source>
        <dbReference type="ARBA" id="ARBA00023002"/>
    </source>
</evidence>